<evidence type="ECO:0000256" key="3">
    <source>
        <dbReference type="ARBA" id="ARBA00047549"/>
    </source>
</evidence>
<protein>
    <recommendedName>
        <fullName evidence="1">thiosulfate sulfurtransferase</fullName>
        <ecNumber evidence="1">2.8.1.1</ecNumber>
    </recommendedName>
</protein>
<dbReference type="RefSeq" id="WP_080739390.1">
    <property type="nucleotide sequence ID" value="NZ_CP007647.1"/>
</dbReference>
<dbReference type="InterPro" id="IPR001763">
    <property type="entry name" value="Rhodanese-like_dom"/>
</dbReference>
<comment type="catalytic activity">
    <reaction evidence="3">
        <text>thiosulfate + hydrogen cyanide = thiocyanate + sulfite + 2 H(+)</text>
        <dbReference type="Rhea" id="RHEA:16881"/>
        <dbReference type="ChEBI" id="CHEBI:15378"/>
        <dbReference type="ChEBI" id="CHEBI:17359"/>
        <dbReference type="ChEBI" id="CHEBI:18022"/>
        <dbReference type="ChEBI" id="CHEBI:18407"/>
        <dbReference type="ChEBI" id="CHEBI:33542"/>
        <dbReference type="EC" id="2.8.1.1"/>
    </reaction>
</comment>
<dbReference type="PANTHER" id="PTHR43855:SF1">
    <property type="entry name" value="THIOSULFATE SULFURTRANSFERASE"/>
    <property type="match status" value="1"/>
</dbReference>
<evidence type="ECO:0000259" key="6">
    <source>
        <dbReference type="PROSITE" id="PS50206"/>
    </source>
</evidence>
<dbReference type="PROSITE" id="PS50206">
    <property type="entry name" value="RHODANESE_3"/>
    <property type="match status" value="2"/>
</dbReference>
<dbReference type="PANTHER" id="PTHR43855">
    <property type="entry name" value="THIOSULFATE SULFURTRANSFERASE"/>
    <property type="match status" value="1"/>
</dbReference>
<geneLocation type="plasmid" evidence="7 8">
    <name>pMP1046A</name>
</geneLocation>
<feature type="region of interest" description="Disordered" evidence="4">
    <location>
        <begin position="328"/>
        <end position="357"/>
    </location>
</feature>
<dbReference type="KEGG" id="lsj:LSJ_2015"/>
<dbReference type="CDD" id="cd01449">
    <property type="entry name" value="TST_Repeat_2"/>
    <property type="match status" value="1"/>
</dbReference>
<dbReference type="InterPro" id="IPR051126">
    <property type="entry name" value="Thiosulfate_sulfurtransferase"/>
</dbReference>
<sequence length="357" mass="39507">MKKSLIVLGLAASLFMGAYSSVSADCKTGNSSTTVAKPAAEKDKLVKDSQEVTDNTYFVNAKWVKDQIKNNPKTVVLSVAYGKVPGFSKGHVPTAMQFSTNNIESEKNHWNILSPEACRKAFTKYGVTKDTNLIVYSPDVMAASRVAFVAYWLGVKDVKIMDGGLQAWKKAGYSLEKKSTEPKKVDSFGTDKVAHPEVLISTPNDLLKDEKANKDMVLVSTRSKKEYMGNISGYNYIKNTGEVKGAVYGKISKTSGDVAYLTNDDKTMKNPAEELKYWKDHGITPDKEVVFYCGTGWRATAAFFLAKEEGYNNVKIYDGGWYDWDKSHQKDPKKYPVQKGTPGTSSYKVYAGNEASR</sequence>
<dbReference type="Gene3D" id="3.40.250.10">
    <property type="entry name" value="Rhodanese-like domain"/>
    <property type="match status" value="2"/>
</dbReference>
<reference evidence="7 8" key="1">
    <citation type="journal article" date="2014" name="BMC Genomics">
        <title>Unusual genome complexity in Lactobacillus salivarius JCM1046.</title>
        <authorList>
            <person name="Raftis E.J."/>
            <person name="Forde B.M."/>
            <person name="Claesson M.J."/>
            <person name="O'Toole P.W."/>
        </authorList>
    </citation>
    <scope>NUCLEOTIDE SEQUENCE [LARGE SCALE GENOMIC DNA]</scope>
    <source>
        <strain evidence="7 8">JCM1046</strain>
        <plasmid evidence="7 8">pMP1046A</plasmid>
    </source>
</reference>
<organism evidence="7 8">
    <name type="scientific">Ligilactobacillus salivarius</name>
    <dbReference type="NCBI Taxonomy" id="1624"/>
    <lineage>
        <taxon>Bacteria</taxon>
        <taxon>Bacillati</taxon>
        <taxon>Bacillota</taxon>
        <taxon>Bacilli</taxon>
        <taxon>Lactobacillales</taxon>
        <taxon>Lactobacillaceae</taxon>
        <taxon>Ligilactobacillus</taxon>
    </lineage>
</organism>
<gene>
    <name evidence="7" type="ORF">LSJ_2015</name>
</gene>
<evidence type="ECO:0000256" key="1">
    <source>
        <dbReference type="ARBA" id="ARBA00012245"/>
    </source>
</evidence>
<feature type="signal peptide" evidence="5">
    <location>
        <begin position="1"/>
        <end position="24"/>
    </location>
</feature>
<dbReference type="EMBL" id="CP007647">
    <property type="protein sequence ID" value="AIR11434.1"/>
    <property type="molecule type" value="Genomic_DNA"/>
</dbReference>
<dbReference type="EC" id="2.8.1.1" evidence="1"/>
<keyword evidence="7" id="KW-0614">Plasmid</keyword>
<evidence type="ECO:0000256" key="4">
    <source>
        <dbReference type="SAM" id="MobiDB-lite"/>
    </source>
</evidence>
<evidence type="ECO:0000313" key="7">
    <source>
        <dbReference type="EMBL" id="AIR11434.1"/>
    </source>
</evidence>
<dbReference type="Proteomes" id="UP000029488">
    <property type="component" value="Plasmid pMP1046A"/>
</dbReference>
<keyword evidence="7" id="KW-0808">Transferase</keyword>
<proteinExistence type="predicted"/>
<feature type="chain" id="PRO_5001849265" description="thiosulfate sulfurtransferase" evidence="5">
    <location>
        <begin position="25"/>
        <end position="357"/>
    </location>
</feature>
<name>A0A089QED0_9LACO</name>
<evidence type="ECO:0000256" key="5">
    <source>
        <dbReference type="SAM" id="SignalP"/>
    </source>
</evidence>
<evidence type="ECO:0000313" key="8">
    <source>
        <dbReference type="Proteomes" id="UP000029488"/>
    </source>
</evidence>
<keyword evidence="2" id="KW-0677">Repeat</keyword>
<accession>A0A089QED0</accession>
<dbReference type="SMART" id="SM00450">
    <property type="entry name" value="RHOD"/>
    <property type="match status" value="2"/>
</dbReference>
<feature type="domain" description="Rhodanese" evidence="6">
    <location>
        <begin position="212"/>
        <end position="326"/>
    </location>
</feature>
<dbReference type="GO" id="GO:0004792">
    <property type="term" value="F:thiosulfate-cyanide sulfurtransferase activity"/>
    <property type="evidence" value="ECO:0007669"/>
    <property type="project" value="UniProtKB-EC"/>
</dbReference>
<dbReference type="AlphaFoldDB" id="A0A089QED0"/>
<keyword evidence="5" id="KW-0732">Signal</keyword>
<feature type="domain" description="Rhodanese" evidence="6">
    <location>
        <begin position="70"/>
        <end position="177"/>
    </location>
</feature>
<dbReference type="Pfam" id="PF00581">
    <property type="entry name" value="Rhodanese"/>
    <property type="match status" value="2"/>
</dbReference>
<evidence type="ECO:0000256" key="2">
    <source>
        <dbReference type="ARBA" id="ARBA00022737"/>
    </source>
</evidence>
<dbReference type="InterPro" id="IPR036873">
    <property type="entry name" value="Rhodanese-like_dom_sf"/>
</dbReference>
<dbReference type="SUPFAM" id="SSF52821">
    <property type="entry name" value="Rhodanese/Cell cycle control phosphatase"/>
    <property type="match status" value="2"/>
</dbReference>